<reference evidence="2" key="1">
    <citation type="journal article" date="2023" name="Mol. Phylogenet. Evol.">
        <title>Genome-scale phylogeny and comparative genomics of the fungal order Sordariales.</title>
        <authorList>
            <person name="Hensen N."/>
            <person name="Bonometti L."/>
            <person name="Westerberg I."/>
            <person name="Brannstrom I.O."/>
            <person name="Guillou S."/>
            <person name="Cros-Aarteil S."/>
            <person name="Calhoun S."/>
            <person name="Haridas S."/>
            <person name="Kuo A."/>
            <person name="Mondo S."/>
            <person name="Pangilinan J."/>
            <person name="Riley R."/>
            <person name="LaButti K."/>
            <person name="Andreopoulos B."/>
            <person name="Lipzen A."/>
            <person name="Chen C."/>
            <person name="Yan M."/>
            <person name="Daum C."/>
            <person name="Ng V."/>
            <person name="Clum A."/>
            <person name="Steindorff A."/>
            <person name="Ohm R.A."/>
            <person name="Martin F."/>
            <person name="Silar P."/>
            <person name="Natvig D.O."/>
            <person name="Lalanne C."/>
            <person name="Gautier V."/>
            <person name="Ament-Velasquez S.L."/>
            <person name="Kruys A."/>
            <person name="Hutchinson M.I."/>
            <person name="Powell A.J."/>
            <person name="Barry K."/>
            <person name="Miller A.N."/>
            <person name="Grigoriev I.V."/>
            <person name="Debuchy R."/>
            <person name="Gladieux P."/>
            <person name="Hiltunen Thoren M."/>
            <person name="Johannesson H."/>
        </authorList>
    </citation>
    <scope>NUCLEOTIDE SEQUENCE [LARGE SCALE GENOMIC DNA]</scope>
    <source>
        <strain evidence="2">CBS 340.73</strain>
    </source>
</reference>
<evidence type="ECO:0000313" key="1">
    <source>
        <dbReference type="EMBL" id="KAK3933986.1"/>
    </source>
</evidence>
<protein>
    <submittedName>
        <fullName evidence="1">Uncharacterized protein</fullName>
    </submittedName>
</protein>
<accession>A0AAN6MW71</accession>
<feature type="non-terminal residue" evidence="1">
    <location>
        <position position="1"/>
    </location>
</feature>
<dbReference type="EMBL" id="MU854042">
    <property type="protein sequence ID" value="KAK3933986.1"/>
    <property type="molecule type" value="Genomic_DNA"/>
</dbReference>
<name>A0AAN6MW71_9PEZI</name>
<sequence length="113" mass="13002">KPPTPRSIDLTILRHKGSTVALDAMPETLQAAKAEPTPSLKQMIEMLSRENGRLREELAYRQKLQELGEGLRQEVNYVVDRLRIAVITFRKGQKDLKDFYRIKYKGGDVVHLK</sequence>
<evidence type="ECO:0000313" key="2">
    <source>
        <dbReference type="Proteomes" id="UP001303473"/>
    </source>
</evidence>
<dbReference type="Proteomes" id="UP001303473">
    <property type="component" value="Unassembled WGS sequence"/>
</dbReference>
<proteinExistence type="predicted"/>
<comment type="caution">
    <text evidence="1">The sequence shown here is derived from an EMBL/GenBank/DDBJ whole genome shotgun (WGS) entry which is preliminary data.</text>
</comment>
<keyword evidence="2" id="KW-1185">Reference proteome</keyword>
<gene>
    <name evidence="1" type="ORF">QBC46DRAFT_274698</name>
</gene>
<organism evidence="1 2">
    <name type="scientific">Diplogelasinospora grovesii</name>
    <dbReference type="NCBI Taxonomy" id="303347"/>
    <lineage>
        <taxon>Eukaryota</taxon>
        <taxon>Fungi</taxon>
        <taxon>Dikarya</taxon>
        <taxon>Ascomycota</taxon>
        <taxon>Pezizomycotina</taxon>
        <taxon>Sordariomycetes</taxon>
        <taxon>Sordariomycetidae</taxon>
        <taxon>Sordariales</taxon>
        <taxon>Diplogelasinosporaceae</taxon>
        <taxon>Diplogelasinospora</taxon>
    </lineage>
</organism>
<dbReference type="AlphaFoldDB" id="A0AAN6MW71"/>